<organism evidence="2 3">
    <name type="scientific">Paramecium bursaria Chlorella virus 1</name>
    <name type="common">PBCV-1</name>
    <dbReference type="NCBI Taxonomy" id="10506"/>
    <lineage>
        <taxon>Viruses</taxon>
        <taxon>Varidnaviria</taxon>
        <taxon>Bamfordvirae</taxon>
        <taxon>Nucleocytoviricota</taxon>
        <taxon>Megaviricetes</taxon>
        <taxon>Algavirales</taxon>
        <taxon>Phycodnaviridae</taxon>
        <taxon>Chlorovirus</taxon>
        <taxon>Chlorovirus vanettense</taxon>
    </lineage>
</organism>
<feature type="transmembrane region" description="Helical" evidence="1">
    <location>
        <begin position="44"/>
        <end position="61"/>
    </location>
</feature>
<reference evidence="2 3" key="1">
    <citation type="journal article" date="1995" name="Virology">
        <title>Analysis of 45 kb of DNA located at the left end of the chlorella virus PBCV-1 genome.</title>
        <authorList>
            <person name="Lu Z."/>
            <person name="Li Y."/>
            <person name="Zhang Y."/>
            <person name="Kutish G.F."/>
            <person name="Rock D.L."/>
            <person name="Van Etten J.L."/>
        </authorList>
    </citation>
    <scope>NUCLEOTIDE SEQUENCE [LARGE SCALE GENOMIC DNA]</scope>
</reference>
<protein>
    <submittedName>
        <fullName evidence="2">Uncharacterized protein</fullName>
    </submittedName>
</protein>
<reference evidence="2 3" key="3">
    <citation type="journal article" date="1996" name="Virology">
        <title>Analysis of 94 kb of the chlorella virus PBCV-1 330-kb genome: map positions 88 to 182.</title>
        <authorList>
            <person name="Lu Z."/>
            <person name="Li Y."/>
            <person name="Que Q."/>
            <person name="Kutish G.F."/>
            <person name="Rock D.L."/>
            <person name="Van Etten J.L."/>
        </authorList>
    </citation>
    <scope>NUCLEOTIDE SEQUENCE [LARGE SCALE GENOMIC DNA]</scope>
</reference>
<feature type="transmembrane region" description="Helical" evidence="1">
    <location>
        <begin position="12"/>
        <end position="28"/>
    </location>
</feature>
<gene>
    <name evidence="2" type="primary">a372L</name>
</gene>
<evidence type="ECO:0000313" key="3">
    <source>
        <dbReference type="Proteomes" id="UP000000862"/>
    </source>
</evidence>
<dbReference type="KEGG" id="vg:917793"/>
<accession>Q98424</accession>
<dbReference type="EMBL" id="JF411744">
    <property type="protein sequence ID" value="AAC96740.1"/>
    <property type="molecule type" value="Genomic_DNA"/>
</dbReference>
<dbReference type="PIR" id="T17872">
    <property type="entry name" value="T17872"/>
</dbReference>
<keyword evidence="1" id="KW-1133">Transmembrane helix</keyword>
<sequence>MLHVIHRRQPRYDFTFILFCLLVLYDWMNKIKMMIFIHNETNRLLFKSVILPMVSFCIYRYKLYIRGMCRHNIDNE</sequence>
<reference evidence="2 3" key="4">
    <citation type="journal article" date="1996" name="Virology">
        <title>Analysis of 76 kb of the chlorella virus PBCV-1 330-kb genome: map positions 182 to 258.</title>
        <authorList>
            <person name="Kutish G.F."/>
            <person name="Li Y."/>
            <person name="Lu Z."/>
            <person name="Furuta M."/>
            <person name="Rock D.L."/>
            <person name="Van Etten J.L."/>
        </authorList>
    </citation>
    <scope>NUCLEOTIDE SEQUENCE [LARGE SCALE GENOMIC DNA]</scope>
</reference>
<reference evidence="2 3" key="8">
    <citation type="journal article" date="2010" name="J. Virol.">
        <title>Microarray analysis of Paramecium bursaria chlorella virus 1 transcription.</title>
        <authorList>
            <person name="Yanai-Balser G.M."/>
            <person name="Duncan G.A."/>
            <person name="Eudy J.D."/>
            <person name="Wang D."/>
            <person name="Li X."/>
            <person name="Agarkova I.V."/>
            <person name="Dunigan D.D."/>
            <person name="Van Etten J.L."/>
        </authorList>
    </citation>
    <scope>NUCLEOTIDE SEQUENCE [LARGE SCALE GENOMIC DNA]</scope>
</reference>
<reference evidence="2 3" key="5">
    <citation type="journal article" date="1997" name="Virology">
        <title>Analysis of 74 kb of DNA located at the right end of the 330-kb chlorella virus PBCV-1 genome.</title>
        <authorList>
            <person name="Li Y."/>
            <person name="Lu Z."/>
            <person name="Sun L."/>
            <person name="Ropp S."/>
            <person name="Kutish G.F."/>
            <person name="Rock D.L."/>
            <person name="Van Etten J.L."/>
        </authorList>
    </citation>
    <scope>NUCLEOTIDE SEQUENCE [LARGE SCALE GENOMIC DNA]</scope>
</reference>
<dbReference type="Proteomes" id="UP000000862">
    <property type="component" value="Segment"/>
</dbReference>
<proteinExistence type="predicted"/>
<evidence type="ECO:0000313" key="2">
    <source>
        <dbReference type="EMBL" id="AAC96740.1"/>
    </source>
</evidence>
<reference evidence="2 3" key="7">
    <citation type="journal article" date="2000" name="Virology">
        <title>Characterization of a beta-1,3-glucanase encoded by chlorella virus PBCV-1.</title>
        <authorList>
            <person name="Sun L."/>
            <person name="Gurnon J.R."/>
            <person name="Adams B.J."/>
            <person name="Graves M.V."/>
            <person name="Van Etten J.L."/>
        </authorList>
    </citation>
    <scope>NUCLEOTIDE SEQUENCE [LARGE SCALE GENOMIC DNA]</scope>
</reference>
<organismHost>
    <name type="scientific">Chlorella</name>
    <dbReference type="NCBI Taxonomy" id="3071"/>
</organismHost>
<name>Q98424_PBCV1</name>
<keyword evidence="3" id="KW-1185">Reference proteome</keyword>
<reference evidence="2 3" key="6">
    <citation type="journal article" date="1999" name="Virology">
        <title>Chlorella virus PBCV-1 encodes a functional homospermidine synthase.</title>
        <authorList>
            <person name="Kaiser A."/>
            <person name="Vollmert M."/>
            <person name="Tholl D."/>
            <person name="Graves M.V."/>
            <person name="Gurnon J.R."/>
            <person name="Xing W."/>
            <person name="Lisec A.D."/>
            <person name="Nickerson K.W."/>
            <person name="Van Etten J.L."/>
        </authorList>
    </citation>
    <scope>NUCLEOTIDE SEQUENCE [LARGE SCALE GENOMIC DNA]</scope>
</reference>
<evidence type="ECO:0000256" key="1">
    <source>
        <dbReference type="SAM" id="Phobius"/>
    </source>
</evidence>
<dbReference type="GeneID" id="917793"/>
<reference evidence="2 3" key="2">
    <citation type="journal article" date="1995" name="Virology">
        <title>Analysis of 43 kb of the Chlorella virus PBCV-1 330-kb genome: map positions 45 to 88.</title>
        <authorList>
            <person name="Li Y."/>
            <person name="Lu Z."/>
            <person name="Burbank D.E."/>
            <person name="Kutish G.F."/>
            <person name="Rock D.L."/>
            <person name="Van Etten J.L."/>
        </authorList>
    </citation>
    <scope>NUCLEOTIDE SEQUENCE [LARGE SCALE GENOMIC DNA]</scope>
</reference>
<keyword evidence="1" id="KW-0812">Transmembrane</keyword>
<keyword evidence="1" id="KW-0472">Membrane</keyword>
<dbReference type="RefSeq" id="NP_048729.1">
    <property type="nucleotide sequence ID" value="NC_000852.5"/>
</dbReference>